<reference evidence="3" key="1">
    <citation type="submission" date="2015-09" db="EMBL/GenBank/DDBJ databases">
        <authorList>
            <person name="Bertelli C."/>
        </authorList>
    </citation>
    <scope>NUCLEOTIDE SEQUENCE [LARGE SCALE GENOMIC DNA]</scope>
    <source>
        <strain evidence="3">KNic</strain>
        <plasmid evidence="3">pPNK</plasmid>
    </source>
</reference>
<evidence type="ECO:0000313" key="3">
    <source>
        <dbReference type="Proteomes" id="UP000069902"/>
    </source>
</evidence>
<name>A0A0U5JFT4_9BACT</name>
<dbReference type="RefSeq" id="WP_059062447.1">
    <property type="nucleotide sequence ID" value="NZ_LN879503.1"/>
</dbReference>
<feature type="region of interest" description="Disordered" evidence="1">
    <location>
        <begin position="266"/>
        <end position="285"/>
    </location>
</feature>
<proteinExistence type="predicted"/>
<gene>
    <name evidence="2" type="ORF">PNK_p0001</name>
</gene>
<evidence type="ECO:0000256" key="1">
    <source>
        <dbReference type="SAM" id="MobiDB-lite"/>
    </source>
</evidence>
<dbReference type="Proteomes" id="UP000069902">
    <property type="component" value="Plasmid pPNK"/>
</dbReference>
<keyword evidence="3" id="KW-1185">Reference proteome</keyword>
<dbReference type="KEGG" id="pnl:PNK_p0001"/>
<feature type="compositionally biased region" description="Low complexity" evidence="1">
    <location>
        <begin position="267"/>
        <end position="282"/>
    </location>
</feature>
<evidence type="ECO:0000313" key="2">
    <source>
        <dbReference type="EMBL" id="CUI18055.1"/>
    </source>
</evidence>
<dbReference type="PATRIC" id="fig|389348.3.peg.2756"/>
<organism evidence="2 3">
    <name type="scientific">Candidatus Protochlamydia naegleriophila</name>
    <dbReference type="NCBI Taxonomy" id="389348"/>
    <lineage>
        <taxon>Bacteria</taxon>
        <taxon>Pseudomonadati</taxon>
        <taxon>Chlamydiota</taxon>
        <taxon>Chlamydiia</taxon>
        <taxon>Parachlamydiales</taxon>
        <taxon>Parachlamydiaceae</taxon>
        <taxon>Candidatus Protochlamydia</taxon>
    </lineage>
</organism>
<dbReference type="InParanoid" id="A0A0U5JFT4"/>
<sequence length="532" mass="61186">MSYPISEIVTKIGEISIRGNIIPDQWYTHLRNDKGKIQINSAIILAEILYWYRPVPVYDIKTGQQTGFGKKFKDDLLQLNYTYFSEKFGFTTSQSRSAIIFLEQKGLIFREFRDIIVEKHALNNVMFINICPQRIQEITGLQEKTNLVTTETHQSQSRSLSTVGEPIKPFTPKVKDWSSKFSDDQKTFLQYLLSIKPEHGDPIQKNNATWWIKHFGIAKIETALQVYWQQVEKAKNDSDVPMPESIGKYVRKALNDGYVPNKVLKETQASNQTTSSSSQVSTEAPVKSIAEQDSTAVFPYSENSQQGVKNFEGGVQKNQKTNTEISLLSLPVNEVNDLQSSVTSFDKADHTSTSKTHVEIVQQKKKFNSKKKNSAPNWSENFSVEEKKFLAYLLKIIPEKGSLIEEKHATWWIKHFGIAKIKTALQVYWQQVEKAKKNQSVPMPASIGAYVRNALDNAIQPCREGDLKNKSFAERFKRHYRWGDLTITERYCRVEGSGKEWYYHMPESLFQDSLKTFYENSCTFEERLVFIA</sequence>
<dbReference type="AlphaFoldDB" id="A0A0U5JFT4"/>
<accession>A0A0U5JFT4</accession>
<geneLocation type="plasmid" evidence="3">
    <name>pPNK</name>
</geneLocation>
<protein>
    <submittedName>
        <fullName evidence="2">Uncharacterized protein</fullName>
    </submittedName>
</protein>
<dbReference type="EMBL" id="LN879503">
    <property type="protein sequence ID" value="CUI18055.1"/>
    <property type="molecule type" value="Genomic_DNA"/>
</dbReference>